<dbReference type="OrthoDB" id="4820057at2"/>
<reference evidence="3 4" key="1">
    <citation type="submission" date="2019-02" db="EMBL/GenBank/DDBJ databases">
        <authorList>
            <person name="Sun L."/>
            <person name="Pan D."/>
            <person name="Wu X."/>
        </authorList>
    </citation>
    <scope>NUCLEOTIDE SEQUENCE [LARGE SCALE GENOMIC DNA]</scope>
    <source>
        <strain evidence="3 4">JW-1</strain>
    </source>
</reference>
<dbReference type="SUPFAM" id="SSF49879">
    <property type="entry name" value="SMAD/FHA domain"/>
    <property type="match status" value="1"/>
</dbReference>
<dbReference type="Proteomes" id="UP000289260">
    <property type="component" value="Chromosome"/>
</dbReference>
<evidence type="ECO:0000259" key="2">
    <source>
        <dbReference type="PROSITE" id="PS50006"/>
    </source>
</evidence>
<evidence type="ECO:0000256" key="1">
    <source>
        <dbReference type="ARBA" id="ARBA00022553"/>
    </source>
</evidence>
<dbReference type="EMBL" id="CP035806">
    <property type="protein sequence ID" value="QBE49596.1"/>
    <property type="molecule type" value="Genomic_DNA"/>
</dbReference>
<feature type="domain" description="FHA" evidence="2">
    <location>
        <begin position="207"/>
        <end position="264"/>
    </location>
</feature>
<dbReference type="Gene3D" id="2.60.200.20">
    <property type="match status" value="1"/>
</dbReference>
<dbReference type="KEGG" id="ltr:EVS81_12800"/>
<dbReference type="RefSeq" id="WP_130110723.1">
    <property type="nucleotide sequence ID" value="NZ_CP035806.1"/>
</dbReference>
<protein>
    <submittedName>
        <fullName evidence="3">FHA domain-containing protein</fullName>
    </submittedName>
</protein>
<keyword evidence="1" id="KW-0597">Phosphoprotein</keyword>
<evidence type="ECO:0000313" key="3">
    <source>
        <dbReference type="EMBL" id="QBE49596.1"/>
    </source>
</evidence>
<name>A0A4P6KGQ2_9MICO</name>
<organism evidence="3 4">
    <name type="scientific">Leucobacter triazinivorans</name>
    <dbReference type="NCBI Taxonomy" id="1784719"/>
    <lineage>
        <taxon>Bacteria</taxon>
        <taxon>Bacillati</taxon>
        <taxon>Actinomycetota</taxon>
        <taxon>Actinomycetes</taxon>
        <taxon>Micrococcales</taxon>
        <taxon>Microbacteriaceae</taxon>
        <taxon>Leucobacter</taxon>
    </lineage>
</organism>
<accession>A0A4P6KGQ2</accession>
<evidence type="ECO:0000313" key="4">
    <source>
        <dbReference type="Proteomes" id="UP000289260"/>
    </source>
</evidence>
<sequence length="294" mass="31089">MNATQPLTGLHRVPEWPRLAATVTHDGTGTLTINGVSRACAAESVAALRTGMIARAVAIGTQLRRPIRLDVTEDGRTHALAVRPEGYVQLIGADGTIPAPDGLSIDEGRCRVCRRLQPVTSATCVQCGVDEPLRVEVAPPAEPNTVAPPAAARVTRPSPVELDELDELHDIEHTRISRRAAAPAAPPAPVLHLAFNTQRSIDAGPHVVVGRNPEPVDGREALTVVTPGRMLSRTHATIDVDDAGRIVVTDLDSANGIELQSAPPHWLTPGEPTVIPDGATILLGDVYCTVTRAH</sequence>
<dbReference type="PROSITE" id="PS50006">
    <property type="entry name" value="FHA_DOMAIN"/>
    <property type="match status" value="1"/>
</dbReference>
<dbReference type="InterPro" id="IPR000253">
    <property type="entry name" value="FHA_dom"/>
</dbReference>
<proteinExistence type="predicted"/>
<dbReference type="InterPro" id="IPR008984">
    <property type="entry name" value="SMAD_FHA_dom_sf"/>
</dbReference>
<gene>
    <name evidence="3" type="ORF">EVS81_12800</name>
</gene>
<dbReference type="AlphaFoldDB" id="A0A4P6KGQ2"/>
<dbReference type="Pfam" id="PF00498">
    <property type="entry name" value="FHA"/>
    <property type="match status" value="1"/>
</dbReference>
<keyword evidence="4" id="KW-1185">Reference proteome</keyword>